<sequence length="206" mass="22869">MAHRHDGATRRRTAQSGEGRGAAVTLDEGRPPRRRFRVAGRRIRRFLMWWRPILLGLLVIATTGFAAGFFYFGYRPDQQTDDAAARDAIRAASEGTVALLSYSPDSLSRDFDNARSRLTGDYQTYYERFTEQIVAPAAQRGQITTNARVIRAAAAELHPDSAVVLVFISLKTTSRDKPDPVKTTSSVRVALTKVNGSWLIAKLDSL</sequence>
<evidence type="ECO:0008006" key="7">
    <source>
        <dbReference type="Google" id="ProtNLM"/>
    </source>
</evidence>
<dbReference type="PANTHER" id="PTHR37042:SF4">
    <property type="entry name" value="OUTER MEMBRANE PROTEIN RV1973"/>
    <property type="match status" value="1"/>
</dbReference>
<accession>A0A1X1VS45</accession>
<proteinExistence type="predicted"/>
<gene>
    <name evidence="5" type="ORF">AWC07_04380</name>
</gene>
<reference evidence="5 6" key="1">
    <citation type="submission" date="2016-01" db="EMBL/GenBank/DDBJ databases">
        <title>The new phylogeny of the genus Mycobacterium.</title>
        <authorList>
            <person name="Tarcisio F."/>
            <person name="Conor M."/>
            <person name="Antonella G."/>
            <person name="Elisabetta G."/>
            <person name="Giulia F.S."/>
            <person name="Sara T."/>
            <person name="Anna F."/>
            <person name="Clotilde B."/>
            <person name="Roberto B."/>
            <person name="Veronica D.S."/>
            <person name="Fabio R."/>
            <person name="Monica P."/>
            <person name="Olivier J."/>
            <person name="Enrico T."/>
            <person name="Nicola S."/>
        </authorList>
    </citation>
    <scope>NUCLEOTIDE SEQUENCE [LARGE SCALE GENOMIC DNA]</scope>
    <source>
        <strain evidence="5 6">DSM 43505</strain>
    </source>
</reference>
<dbReference type="PANTHER" id="PTHR37042">
    <property type="entry name" value="OUTER MEMBRANE PROTEIN RV1973"/>
    <property type="match status" value="1"/>
</dbReference>
<evidence type="ECO:0000256" key="3">
    <source>
        <dbReference type="SAM" id="MobiDB-lite"/>
    </source>
</evidence>
<evidence type="ECO:0000256" key="1">
    <source>
        <dbReference type="ARBA" id="ARBA00004370"/>
    </source>
</evidence>
<evidence type="ECO:0000256" key="4">
    <source>
        <dbReference type="SAM" id="Phobius"/>
    </source>
</evidence>
<evidence type="ECO:0000313" key="5">
    <source>
        <dbReference type="EMBL" id="ORV71874.1"/>
    </source>
</evidence>
<dbReference type="GO" id="GO:0016020">
    <property type="term" value="C:membrane"/>
    <property type="evidence" value="ECO:0007669"/>
    <property type="project" value="UniProtKB-SubCell"/>
</dbReference>
<comment type="caution">
    <text evidence="5">The sequence shown here is derived from an EMBL/GenBank/DDBJ whole genome shotgun (WGS) entry which is preliminary data.</text>
</comment>
<organism evidence="5 6">
    <name type="scientific">Mycobacterium gastri</name>
    <dbReference type="NCBI Taxonomy" id="1777"/>
    <lineage>
        <taxon>Bacteria</taxon>
        <taxon>Bacillati</taxon>
        <taxon>Actinomycetota</taxon>
        <taxon>Actinomycetes</taxon>
        <taxon>Mycobacteriales</taxon>
        <taxon>Mycobacteriaceae</taxon>
        <taxon>Mycobacterium</taxon>
    </lineage>
</organism>
<dbReference type="STRING" id="1777.AWC07_04380"/>
<protein>
    <recommendedName>
        <fullName evidence="7">Twin-arginine translocation pathway signal</fullName>
    </recommendedName>
</protein>
<name>A0A1X1VS45_MYCGS</name>
<keyword evidence="4" id="KW-1133">Transmembrane helix</keyword>
<evidence type="ECO:0000313" key="6">
    <source>
        <dbReference type="Proteomes" id="UP000193738"/>
    </source>
</evidence>
<keyword evidence="2 4" id="KW-0472">Membrane</keyword>
<dbReference type="EMBL" id="LQOX01000082">
    <property type="protein sequence ID" value="ORV71874.1"/>
    <property type="molecule type" value="Genomic_DNA"/>
</dbReference>
<feature type="transmembrane region" description="Helical" evidence="4">
    <location>
        <begin position="52"/>
        <end position="74"/>
    </location>
</feature>
<evidence type="ECO:0000256" key="2">
    <source>
        <dbReference type="ARBA" id="ARBA00023136"/>
    </source>
</evidence>
<dbReference type="AlphaFoldDB" id="A0A1X1VS45"/>
<feature type="region of interest" description="Disordered" evidence="3">
    <location>
        <begin position="1"/>
        <end position="27"/>
    </location>
</feature>
<comment type="subcellular location">
    <subcellularLocation>
        <location evidence="1">Membrane</location>
    </subcellularLocation>
</comment>
<keyword evidence="6" id="KW-1185">Reference proteome</keyword>
<dbReference type="Proteomes" id="UP000193738">
    <property type="component" value="Unassembled WGS sequence"/>
</dbReference>
<keyword evidence="4" id="KW-0812">Transmembrane</keyword>